<name>A0AAW1J2K6_SAPOF</name>
<evidence type="ECO:0000256" key="3">
    <source>
        <dbReference type="ARBA" id="ARBA00022679"/>
    </source>
</evidence>
<dbReference type="Gene3D" id="3.40.50.150">
    <property type="entry name" value="Vaccinia Virus protein VP39"/>
    <property type="match status" value="1"/>
</dbReference>
<dbReference type="GO" id="GO:0032259">
    <property type="term" value="P:methylation"/>
    <property type="evidence" value="ECO:0007669"/>
    <property type="project" value="UniProtKB-KW"/>
</dbReference>
<dbReference type="GO" id="GO:0005737">
    <property type="term" value="C:cytoplasm"/>
    <property type="evidence" value="ECO:0007669"/>
    <property type="project" value="TreeGrafter"/>
</dbReference>
<evidence type="ECO:0000256" key="8">
    <source>
        <dbReference type="ARBA" id="ARBA00047306"/>
    </source>
</evidence>
<dbReference type="GO" id="GO:0071885">
    <property type="term" value="F:N-terminal protein N-methyltransferase activity"/>
    <property type="evidence" value="ECO:0007669"/>
    <property type="project" value="UniProtKB-EC"/>
</dbReference>
<feature type="region of interest" description="Disordered" evidence="13">
    <location>
        <begin position="256"/>
        <end position="275"/>
    </location>
</feature>
<keyword evidence="3" id="KW-0808">Transferase</keyword>
<evidence type="ECO:0000256" key="10">
    <source>
        <dbReference type="ARBA" id="ARBA00048167"/>
    </source>
</evidence>
<evidence type="ECO:0000256" key="7">
    <source>
        <dbReference type="ARBA" id="ARBA00043129"/>
    </source>
</evidence>
<dbReference type="InterPro" id="IPR008576">
    <property type="entry name" value="MeTrfase_NTM1"/>
</dbReference>
<comment type="caution">
    <text evidence="14">The sequence shown here is derived from an EMBL/GenBank/DDBJ whole genome shotgun (WGS) entry which is preliminary data.</text>
</comment>
<sequence length="275" mass="31135">MEIAGVDSDGREFKTADEMWREHVADHKRVDWYRNGVGYWQGVEASVEGVLGGYGSVSDADIKASEAFLKPLLSELLVNGGSNRHLVSLDCGCGIGRVTKNLLIRYFNEVDLLEPVPHFLEAARQSLTSENVAVVDEHKAVNFYCTPLQEFIPEPGRYDVIWVQWCIGHLTDDDFVSFFKSAKAGLKPGGFFILKENIARNGFVLDKEDYSVTRSHPYFLQLFQRCGLHVHKIKDQKEFPKELFAVKMYALTTEVPKRSNPSRTRSHANRPALIK</sequence>
<gene>
    <name evidence="14" type="ORF">RND81_08G008200</name>
</gene>
<evidence type="ECO:0000313" key="15">
    <source>
        <dbReference type="Proteomes" id="UP001443914"/>
    </source>
</evidence>
<keyword evidence="15" id="KW-1185">Reference proteome</keyword>
<evidence type="ECO:0000256" key="12">
    <source>
        <dbReference type="PIRSR" id="PIRSR016958-1"/>
    </source>
</evidence>
<comment type="catalytic activity">
    <reaction evidence="9">
        <text>N-terminal L-prolyl-L-prolyl-L-lysyl-[protein] + 2 S-adenosyl-L-methionine = N-terminal N,N-dimethyl-L-prolyl-L-prolyl-L-lysyl-[protein] + 2 S-adenosyl-L-homocysteine + 2 H(+)</text>
        <dbReference type="Rhea" id="RHEA:54736"/>
        <dbReference type="Rhea" id="RHEA-COMP:13787"/>
        <dbReference type="Rhea" id="RHEA-COMP:13974"/>
        <dbReference type="ChEBI" id="CHEBI:15378"/>
        <dbReference type="ChEBI" id="CHEBI:57856"/>
        <dbReference type="ChEBI" id="CHEBI:59789"/>
        <dbReference type="ChEBI" id="CHEBI:138059"/>
        <dbReference type="ChEBI" id="CHEBI:138318"/>
        <dbReference type="EC" id="2.1.1.244"/>
    </reaction>
</comment>
<evidence type="ECO:0000256" key="11">
    <source>
        <dbReference type="ARBA" id="ARBA00060050"/>
    </source>
</evidence>
<evidence type="ECO:0000313" key="14">
    <source>
        <dbReference type="EMBL" id="KAK9696985.1"/>
    </source>
</evidence>
<feature type="binding site" evidence="12">
    <location>
        <position position="97"/>
    </location>
    <ligand>
        <name>S-adenosyl-L-methionine</name>
        <dbReference type="ChEBI" id="CHEBI:59789"/>
    </ligand>
</feature>
<dbReference type="PANTHER" id="PTHR12753:SF0">
    <property type="entry name" value="ALPHA N-TERMINAL PROTEIN METHYLTRANSFERASE 1"/>
    <property type="match status" value="1"/>
</dbReference>
<comment type="catalytic activity">
    <reaction evidence="10">
        <text>N-terminal L-alanyl-L-prolyl-L-lysyl-[protein] + 3 S-adenosyl-L-methionine = N-terminal N,N,N-trimethyl-L-alanyl-L-prolyl-L-lysyl-[protein] + 3 S-adenosyl-L-homocysteine + 3 H(+)</text>
        <dbReference type="Rhea" id="RHEA:54712"/>
        <dbReference type="Rhea" id="RHEA-COMP:13785"/>
        <dbReference type="Rhea" id="RHEA-COMP:13971"/>
        <dbReference type="ChEBI" id="CHEBI:15378"/>
        <dbReference type="ChEBI" id="CHEBI:57856"/>
        <dbReference type="ChEBI" id="CHEBI:59789"/>
        <dbReference type="ChEBI" id="CHEBI:138057"/>
        <dbReference type="ChEBI" id="CHEBI:138315"/>
        <dbReference type="EC" id="2.1.1.244"/>
    </reaction>
</comment>
<keyword evidence="4 12" id="KW-0949">S-adenosyl-L-methionine</keyword>
<evidence type="ECO:0000256" key="9">
    <source>
        <dbReference type="ARBA" id="ARBA00047885"/>
    </source>
</evidence>
<dbReference type="Pfam" id="PF05891">
    <property type="entry name" value="Methyltransf_PK"/>
    <property type="match status" value="1"/>
</dbReference>
<reference evidence="14" key="1">
    <citation type="submission" date="2024-03" db="EMBL/GenBank/DDBJ databases">
        <title>WGS assembly of Saponaria officinalis var. Norfolk2.</title>
        <authorList>
            <person name="Jenkins J."/>
            <person name="Shu S."/>
            <person name="Grimwood J."/>
            <person name="Barry K."/>
            <person name="Goodstein D."/>
            <person name="Schmutz J."/>
            <person name="Leebens-Mack J."/>
            <person name="Osbourn A."/>
        </authorList>
    </citation>
    <scope>NUCLEOTIDE SEQUENCE [LARGE SCALE GENOMIC DNA]</scope>
    <source>
        <strain evidence="14">JIC</strain>
    </source>
</reference>
<accession>A0AAW1J2K6</accession>
<dbReference type="PIRSF" id="PIRSF016958">
    <property type="entry name" value="DUF858_MeTrfase_lik"/>
    <property type="match status" value="1"/>
</dbReference>
<dbReference type="EMBL" id="JBDFQZ010000008">
    <property type="protein sequence ID" value="KAK9696985.1"/>
    <property type="molecule type" value="Genomic_DNA"/>
</dbReference>
<dbReference type="SUPFAM" id="SSF53335">
    <property type="entry name" value="S-adenosyl-L-methionine-dependent methyltransferases"/>
    <property type="match status" value="1"/>
</dbReference>
<organism evidence="14 15">
    <name type="scientific">Saponaria officinalis</name>
    <name type="common">Common soapwort</name>
    <name type="synonym">Lychnis saponaria</name>
    <dbReference type="NCBI Taxonomy" id="3572"/>
    <lineage>
        <taxon>Eukaryota</taxon>
        <taxon>Viridiplantae</taxon>
        <taxon>Streptophyta</taxon>
        <taxon>Embryophyta</taxon>
        <taxon>Tracheophyta</taxon>
        <taxon>Spermatophyta</taxon>
        <taxon>Magnoliopsida</taxon>
        <taxon>eudicotyledons</taxon>
        <taxon>Gunneridae</taxon>
        <taxon>Pentapetalae</taxon>
        <taxon>Caryophyllales</taxon>
        <taxon>Caryophyllaceae</taxon>
        <taxon>Caryophylleae</taxon>
        <taxon>Saponaria</taxon>
    </lineage>
</organism>
<feature type="binding site" evidence="12">
    <location>
        <position position="92"/>
    </location>
    <ligand>
        <name>S-adenosyl-L-methionine</name>
        <dbReference type="ChEBI" id="CHEBI:59789"/>
    </ligand>
</feature>
<comment type="function">
    <text evidence="11">Alpha-N-methyltransferase that methylates the N-terminus of target proteins containing the N-terminal motif [Ala/Pro/Ser]-Pro-Lys when the initiator Met is cleaved. Specifically catalyzes mono-, di- or tri-methylation of exposed alpha-amino group of Ala or Ser residue in the [Ala/Ser]-Pro-Lys motif and mono- or di-methylation of Pro in the Pro-Pro-Lys motif.</text>
</comment>
<evidence type="ECO:0000256" key="1">
    <source>
        <dbReference type="ARBA" id="ARBA00009059"/>
    </source>
</evidence>
<dbReference type="AlphaFoldDB" id="A0AAW1J2K6"/>
<dbReference type="InterPro" id="IPR029063">
    <property type="entry name" value="SAM-dependent_MTases_sf"/>
</dbReference>
<dbReference type="PANTHER" id="PTHR12753">
    <property type="entry name" value="AD-003 - RELATED"/>
    <property type="match status" value="1"/>
</dbReference>
<feature type="binding site" evidence="12">
    <location>
        <position position="164"/>
    </location>
    <ligand>
        <name>S-adenosyl-L-methionine</name>
        <dbReference type="ChEBI" id="CHEBI:59789"/>
    </ligand>
</feature>
<dbReference type="CDD" id="cd02440">
    <property type="entry name" value="AdoMet_MTases"/>
    <property type="match status" value="1"/>
</dbReference>
<evidence type="ECO:0000256" key="4">
    <source>
        <dbReference type="ARBA" id="ARBA00022691"/>
    </source>
</evidence>
<comment type="catalytic activity">
    <reaction evidence="8">
        <text>N-terminal L-seryl-L-prolyl-L-lysyl-[protein] + 3 S-adenosyl-L-methionine = N-terminal N,N,N-trimethyl-L-seryl-L-prolyl-L-lysyl-[protein] + 3 S-adenosyl-L-homocysteine + 3 H(+)</text>
        <dbReference type="Rhea" id="RHEA:54724"/>
        <dbReference type="Rhea" id="RHEA-COMP:13789"/>
        <dbReference type="Rhea" id="RHEA-COMP:13973"/>
        <dbReference type="ChEBI" id="CHEBI:15378"/>
        <dbReference type="ChEBI" id="CHEBI:57856"/>
        <dbReference type="ChEBI" id="CHEBI:59789"/>
        <dbReference type="ChEBI" id="CHEBI:138061"/>
        <dbReference type="ChEBI" id="CHEBI:138317"/>
        <dbReference type="EC" id="2.1.1.244"/>
    </reaction>
</comment>
<dbReference type="FunFam" id="3.40.50.150:FF:000025">
    <property type="entry name" value="N-terminal Xaa-Pro-Lys N-methyltransferase 1"/>
    <property type="match status" value="1"/>
</dbReference>
<keyword evidence="2" id="KW-0489">Methyltransferase</keyword>
<comment type="similarity">
    <text evidence="1">Belongs to the methyltransferase superfamily. NTM1 family.</text>
</comment>
<evidence type="ECO:0000256" key="6">
    <source>
        <dbReference type="ARBA" id="ARBA00039449"/>
    </source>
</evidence>
<dbReference type="Proteomes" id="UP001443914">
    <property type="component" value="Unassembled WGS sequence"/>
</dbReference>
<protein>
    <recommendedName>
        <fullName evidence="6">Alpha N-terminal protein methyltransferase 1</fullName>
        <ecNumber evidence="5">2.1.1.244</ecNumber>
    </recommendedName>
    <alternativeName>
        <fullName evidence="7">X-Pro-Lys N-terminal protein methyltransferase 1</fullName>
    </alternativeName>
</protein>
<evidence type="ECO:0000256" key="13">
    <source>
        <dbReference type="SAM" id="MobiDB-lite"/>
    </source>
</evidence>
<feature type="binding site" evidence="12">
    <location>
        <begin position="148"/>
        <end position="149"/>
    </location>
    <ligand>
        <name>S-adenosyl-L-methionine</name>
        <dbReference type="ChEBI" id="CHEBI:59789"/>
    </ligand>
</feature>
<evidence type="ECO:0000256" key="5">
    <source>
        <dbReference type="ARBA" id="ARBA00039112"/>
    </source>
</evidence>
<proteinExistence type="inferred from homology"/>
<dbReference type="EC" id="2.1.1.244" evidence="5"/>
<evidence type="ECO:0000256" key="2">
    <source>
        <dbReference type="ARBA" id="ARBA00022603"/>
    </source>
</evidence>